<comment type="caution">
    <text evidence="1">The sequence shown here is derived from an EMBL/GenBank/DDBJ whole genome shotgun (WGS) entry which is preliminary data.</text>
</comment>
<dbReference type="AlphaFoldDB" id="A0A7J6WXN8"/>
<protein>
    <submittedName>
        <fullName evidence="1">Uncharacterized protein</fullName>
    </submittedName>
</protein>
<keyword evidence="2" id="KW-1185">Reference proteome</keyword>
<reference evidence="1 2" key="1">
    <citation type="submission" date="2020-06" db="EMBL/GenBank/DDBJ databases">
        <title>Transcriptomic and genomic resources for Thalictrum thalictroides and T. hernandezii: Facilitating candidate gene discovery in an emerging model plant lineage.</title>
        <authorList>
            <person name="Arias T."/>
            <person name="Riano-Pachon D.M."/>
            <person name="Di Stilio V.S."/>
        </authorList>
    </citation>
    <scope>NUCLEOTIDE SEQUENCE [LARGE SCALE GENOMIC DNA]</scope>
    <source>
        <strain evidence="2">cv. WT478/WT964</strain>
        <tissue evidence="1">Leaves</tissue>
    </source>
</reference>
<evidence type="ECO:0000313" key="1">
    <source>
        <dbReference type="EMBL" id="KAF5201823.1"/>
    </source>
</evidence>
<name>A0A7J6WXN8_THATH</name>
<gene>
    <name evidence="1" type="ORF">FRX31_008591</name>
</gene>
<organism evidence="1 2">
    <name type="scientific">Thalictrum thalictroides</name>
    <name type="common">Rue-anemone</name>
    <name type="synonym">Anemone thalictroides</name>
    <dbReference type="NCBI Taxonomy" id="46969"/>
    <lineage>
        <taxon>Eukaryota</taxon>
        <taxon>Viridiplantae</taxon>
        <taxon>Streptophyta</taxon>
        <taxon>Embryophyta</taxon>
        <taxon>Tracheophyta</taxon>
        <taxon>Spermatophyta</taxon>
        <taxon>Magnoliopsida</taxon>
        <taxon>Ranunculales</taxon>
        <taxon>Ranunculaceae</taxon>
        <taxon>Thalictroideae</taxon>
        <taxon>Thalictrum</taxon>
    </lineage>
</organism>
<evidence type="ECO:0000313" key="2">
    <source>
        <dbReference type="Proteomes" id="UP000554482"/>
    </source>
</evidence>
<sequence>MIGSFPNDMIGLEERNGLIDWIRSQGRNGIDLIASDRNSCILSREPPPGPMIQPIPYRDVLFMMDVIHSPLL</sequence>
<proteinExistence type="predicted"/>
<dbReference type="EMBL" id="JABWDY010008924">
    <property type="protein sequence ID" value="KAF5201823.1"/>
    <property type="molecule type" value="Genomic_DNA"/>
</dbReference>
<dbReference type="Proteomes" id="UP000554482">
    <property type="component" value="Unassembled WGS sequence"/>
</dbReference>
<accession>A0A7J6WXN8</accession>